<reference evidence="2" key="1">
    <citation type="journal article" date="2023" name="Nat. Plants">
        <title>Single-cell RNA sequencing provides a high-resolution roadmap for understanding the multicellular compartmentation of specialized metabolism.</title>
        <authorList>
            <person name="Sun S."/>
            <person name="Shen X."/>
            <person name="Li Y."/>
            <person name="Li Y."/>
            <person name="Wang S."/>
            <person name="Li R."/>
            <person name="Zhang H."/>
            <person name="Shen G."/>
            <person name="Guo B."/>
            <person name="Wei J."/>
            <person name="Xu J."/>
            <person name="St-Pierre B."/>
            <person name="Chen S."/>
            <person name="Sun C."/>
        </authorList>
    </citation>
    <scope>NUCLEOTIDE SEQUENCE [LARGE SCALE GENOMIC DNA]</scope>
</reference>
<gene>
    <name evidence="1" type="ORF">M9H77_27188</name>
</gene>
<accession>A0ACC0ADF1</accession>
<comment type="caution">
    <text evidence="1">The sequence shown here is derived from an EMBL/GenBank/DDBJ whole genome shotgun (WGS) entry which is preliminary data.</text>
</comment>
<dbReference type="Proteomes" id="UP001060085">
    <property type="component" value="Linkage Group LG06"/>
</dbReference>
<keyword evidence="2" id="KW-1185">Reference proteome</keyword>
<name>A0ACC0ADF1_CATRO</name>
<evidence type="ECO:0000313" key="2">
    <source>
        <dbReference type="Proteomes" id="UP001060085"/>
    </source>
</evidence>
<organism evidence="1 2">
    <name type="scientific">Catharanthus roseus</name>
    <name type="common">Madagascar periwinkle</name>
    <name type="synonym">Vinca rosea</name>
    <dbReference type="NCBI Taxonomy" id="4058"/>
    <lineage>
        <taxon>Eukaryota</taxon>
        <taxon>Viridiplantae</taxon>
        <taxon>Streptophyta</taxon>
        <taxon>Embryophyta</taxon>
        <taxon>Tracheophyta</taxon>
        <taxon>Spermatophyta</taxon>
        <taxon>Magnoliopsida</taxon>
        <taxon>eudicotyledons</taxon>
        <taxon>Gunneridae</taxon>
        <taxon>Pentapetalae</taxon>
        <taxon>asterids</taxon>
        <taxon>lamiids</taxon>
        <taxon>Gentianales</taxon>
        <taxon>Apocynaceae</taxon>
        <taxon>Rauvolfioideae</taxon>
        <taxon>Vinceae</taxon>
        <taxon>Catharanthinae</taxon>
        <taxon>Catharanthus</taxon>
    </lineage>
</organism>
<sequence>MQLLKWLISSEGTRSSYHSTPHSVLKSDNIIRILVDRTLSSKAKWYFSGYTPTLEEYLNNAWISIGALVILVNAYFLVRNSIKKEALECLFLDNKYHNIIRCSSMILCLAVDLGTSSREIKLGDVPKLIRCYMKKTGASEEQPREYIRLLISEAWKEINKVVRETDFSRTFIGVAMNRGRMAVYVPKWGFFAIFNNFLKNSH</sequence>
<protein>
    <submittedName>
        <fullName evidence="1">Uncharacterized protein</fullName>
    </submittedName>
</protein>
<proteinExistence type="predicted"/>
<dbReference type="EMBL" id="CM044706">
    <property type="protein sequence ID" value="KAI5658395.1"/>
    <property type="molecule type" value="Genomic_DNA"/>
</dbReference>
<evidence type="ECO:0000313" key="1">
    <source>
        <dbReference type="EMBL" id="KAI5658395.1"/>
    </source>
</evidence>